<comment type="caution">
    <text evidence="6">The sequence shown here is derived from an EMBL/GenBank/DDBJ whole genome shotgun (WGS) entry which is preliminary data.</text>
</comment>
<evidence type="ECO:0000256" key="2">
    <source>
        <dbReference type="ARBA" id="ARBA00022630"/>
    </source>
</evidence>
<evidence type="ECO:0000256" key="4">
    <source>
        <dbReference type="ARBA" id="ARBA00023002"/>
    </source>
</evidence>
<protein>
    <recommendedName>
        <fullName evidence="8">FAD-binding domain-containing protein</fullName>
    </recommendedName>
</protein>
<keyword evidence="4" id="KW-0560">Oxidoreductase</keyword>
<evidence type="ECO:0000313" key="6">
    <source>
        <dbReference type="EMBL" id="KAL2045724.1"/>
    </source>
</evidence>
<proteinExistence type="predicted"/>
<organism evidence="6 7">
    <name type="scientific">Stereocaulon virgatum</name>
    <dbReference type="NCBI Taxonomy" id="373712"/>
    <lineage>
        <taxon>Eukaryota</taxon>
        <taxon>Fungi</taxon>
        <taxon>Dikarya</taxon>
        <taxon>Ascomycota</taxon>
        <taxon>Pezizomycotina</taxon>
        <taxon>Lecanoromycetes</taxon>
        <taxon>OSLEUM clade</taxon>
        <taxon>Lecanoromycetidae</taxon>
        <taxon>Lecanorales</taxon>
        <taxon>Lecanorineae</taxon>
        <taxon>Stereocaulaceae</taxon>
        <taxon>Stereocaulon</taxon>
    </lineage>
</organism>
<feature type="transmembrane region" description="Helical" evidence="5">
    <location>
        <begin position="254"/>
        <end position="274"/>
    </location>
</feature>
<evidence type="ECO:0000313" key="7">
    <source>
        <dbReference type="Proteomes" id="UP001590950"/>
    </source>
</evidence>
<keyword evidence="3" id="KW-0274">FAD</keyword>
<comment type="cofactor">
    <cofactor evidence="1">
        <name>FAD</name>
        <dbReference type="ChEBI" id="CHEBI:57692"/>
    </cofactor>
</comment>
<accession>A0ABR4AM14</accession>
<dbReference type="PANTHER" id="PTHR46028:SF2">
    <property type="entry name" value="KYNURENINE 3-MONOOXYGENASE"/>
    <property type="match status" value="1"/>
</dbReference>
<evidence type="ECO:0000256" key="1">
    <source>
        <dbReference type="ARBA" id="ARBA00001974"/>
    </source>
</evidence>
<evidence type="ECO:0000256" key="3">
    <source>
        <dbReference type="ARBA" id="ARBA00022827"/>
    </source>
</evidence>
<name>A0ABR4AM14_9LECA</name>
<keyword evidence="5" id="KW-1133">Transmembrane helix</keyword>
<keyword evidence="5" id="KW-0472">Membrane</keyword>
<dbReference type="Gene3D" id="3.50.50.60">
    <property type="entry name" value="FAD/NAD(P)-binding domain"/>
    <property type="match status" value="1"/>
</dbReference>
<dbReference type="InterPro" id="IPR036188">
    <property type="entry name" value="FAD/NAD-bd_sf"/>
</dbReference>
<sequence length="275" mass="31202">MDFQQSYIDALWCDFIIPPASDGQYRMDSKCLHVWPDKESIVMAQPDFDGSFRGGMVALTDKCRDLTRHPEKFKAFSSSKFPGIVPDLLSAESATEQFQHHQKISLKSVECGKFGYADAGVLLGDSSHTMTPFHDMGMITGLEDVRVFFEEFIDPAHRELNGQVDTPFCPAGAVQRYTAHRRPDVHAMTDMAAEHYHELRIGITSKANRAKKTNESSLQRYALALDWATMYSRIQFSHERFSVIRKKEAQQQRIIRSFLPSLFVAGLLGTLFLLD</sequence>
<reference evidence="6 7" key="1">
    <citation type="submission" date="2024-09" db="EMBL/GenBank/DDBJ databases">
        <title>Rethinking Asexuality: The Enigmatic Case of Functional Sexual Genes in Lepraria (Stereocaulaceae).</title>
        <authorList>
            <person name="Doellman M."/>
            <person name="Sun Y."/>
            <person name="Barcenas-Pena A."/>
            <person name="Lumbsch H.T."/>
            <person name="Grewe F."/>
        </authorList>
    </citation>
    <scope>NUCLEOTIDE SEQUENCE [LARGE SCALE GENOMIC DNA]</scope>
    <source>
        <strain evidence="6 7">Mercado 3170</strain>
    </source>
</reference>
<gene>
    <name evidence="6" type="ORF">N7G274_002155</name>
</gene>
<dbReference type="PANTHER" id="PTHR46028">
    <property type="entry name" value="KYNURENINE 3-MONOOXYGENASE"/>
    <property type="match status" value="1"/>
</dbReference>
<keyword evidence="2" id="KW-0285">Flavoprotein</keyword>
<keyword evidence="7" id="KW-1185">Reference proteome</keyword>
<evidence type="ECO:0008006" key="8">
    <source>
        <dbReference type="Google" id="ProtNLM"/>
    </source>
</evidence>
<dbReference type="SUPFAM" id="SSF51905">
    <property type="entry name" value="FAD/NAD(P)-binding domain"/>
    <property type="match status" value="1"/>
</dbReference>
<dbReference type="EMBL" id="JBEFKJ010000006">
    <property type="protein sequence ID" value="KAL2045724.1"/>
    <property type="molecule type" value="Genomic_DNA"/>
</dbReference>
<dbReference type="Proteomes" id="UP001590950">
    <property type="component" value="Unassembled WGS sequence"/>
</dbReference>
<keyword evidence="5" id="KW-0812">Transmembrane</keyword>
<evidence type="ECO:0000256" key="5">
    <source>
        <dbReference type="SAM" id="Phobius"/>
    </source>
</evidence>